<dbReference type="InParanoid" id="D7FML9"/>
<sequence length="414" mass="44444">MRDPPLFLNNDLLVTCIMVFFLFSVVFDPYVVNFIKTPHLWKAMALLSTTSRMNKICFIVDYALTKFPPSPYYPIALFGPIMIGLARGIGGSLVPADKGLSSISKDLPWAVQLCFSVATFYHVVANDTYILGGMVRGALGLENATREDIRLIAVTFGVVVTVIQTYYAPKFNPFTPAHQALYTVTGMPKTAITIEVPRSTPSTDADKAKDNGGNGAEEAKDKEKKEGEGGGLYDLKTRKKIQSFLEALKPVGVAAVAVLALYSRQPPSTIIPGVVVKAGGSGLASCAFLPKVLSNGCTPLRAAVTETGSLVVYRGKEVPVLPAAKKKVEGDDGPEVLWSSPAPKKLAAEDEVQLDLSEDGILSVMAGDKKLWSSTLTTLGKRLPNFRVEARLDAVKGALEVYKGGQLQWSSAGK</sequence>
<accession>D7FML9</accession>
<dbReference type="OrthoDB" id="10320033at2759"/>
<keyword evidence="4" id="KW-1185">Reference proteome</keyword>
<feature type="transmembrane region" description="Helical" evidence="2">
    <location>
        <begin position="12"/>
        <end position="32"/>
    </location>
</feature>
<reference evidence="3 4" key="1">
    <citation type="journal article" date="2010" name="Nature">
        <title>The Ectocarpus genome and the independent evolution of multicellularity in brown algae.</title>
        <authorList>
            <person name="Cock J.M."/>
            <person name="Sterck L."/>
            <person name="Rouze P."/>
            <person name="Scornet D."/>
            <person name="Allen A.E."/>
            <person name="Amoutzias G."/>
            <person name="Anthouard V."/>
            <person name="Artiguenave F."/>
            <person name="Aury J.M."/>
            <person name="Badger J.H."/>
            <person name="Beszteri B."/>
            <person name="Billiau K."/>
            <person name="Bonnet E."/>
            <person name="Bothwell J.H."/>
            <person name="Bowler C."/>
            <person name="Boyen C."/>
            <person name="Brownlee C."/>
            <person name="Carrano C.J."/>
            <person name="Charrier B."/>
            <person name="Cho G.Y."/>
            <person name="Coelho S.M."/>
            <person name="Collen J."/>
            <person name="Corre E."/>
            <person name="Da Silva C."/>
            <person name="Delage L."/>
            <person name="Delaroque N."/>
            <person name="Dittami S.M."/>
            <person name="Doulbeau S."/>
            <person name="Elias M."/>
            <person name="Farnham G."/>
            <person name="Gachon C.M."/>
            <person name="Gschloessl B."/>
            <person name="Heesch S."/>
            <person name="Jabbari K."/>
            <person name="Jubin C."/>
            <person name="Kawai H."/>
            <person name="Kimura K."/>
            <person name="Kloareg B."/>
            <person name="Kupper F.C."/>
            <person name="Lang D."/>
            <person name="Le Bail A."/>
            <person name="Leblanc C."/>
            <person name="Lerouge P."/>
            <person name="Lohr M."/>
            <person name="Lopez P.J."/>
            <person name="Martens C."/>
            <person name="Maumus F."/>
            <person name="Michel G."/>
            <person name="Miranda-Saavedra D."/>
            <person name="Morales J."/>
            <person name="Moreau H."/>
            <person name="Motomura T."/>
            <person name="Nagasato C."/>
            <person name="Napoli C.A."/>
            <person name="Nelson D.R."/>
            <person name="Nyvall-Collen P."/>
            <person name="Peters A.F."/>
            <person name="Pommier C."/>
            <person name="Potin P."/>
            <person name="Poulain J."/>
            <person name="Quesneville H."/>
            <person name="Read B."/>
            <person name="Rensing S.A."/>
            <person name="Ritter A."/>
            <person name="Rousvoal S."/>
            <person name="Samanta M."/>
            <person name="Samson G."/>
            <person name="Schroeder D.C."/>
            <person name="Segurens B."/>
            <person name="Strittmatter M."/>
            <person name="Tonon T."/>
            <person name="Tregear J.W."/>
            <person name="Valentin K."/>
            <person name="von Dassow P."/>
            <person name="Yamagishi T."/>
            <person name="Van de Peer Y."/>
            <person name="Wincker P."/>
        </authorList>
    </citation>
    <scope>NUCLEOTIDE SEQUENCE [LARGE SCALE GENOMIC DNA]</scope>
    <source>
        <strain evidence="4">Ec32 / CCAP1310/4</strain>
    </source>
</reference>
<feature type="transmembrane region" description="Helical" evidence="2">
    <location>
        <begin position="72"/>
        <end position="95"/>
    </location>
</feature>
<feature type="transmembrane region" description="Helical" evidence="2">
    <location>
        <begin position="107"/>
        <end position="124"/>
    </location>
</feature>
<dbReference type="EMBL" id="FN649749">
    <property type="protein sequence ID" value="CBJ25916.1"/>
    <property type="molecule type" value="Genomic_DNA"/>
</dbReference>
<feature type="region of interest" description="Disordered" evidence="1">
    <location>
        <begin position="195"/>
        <end position="231"/>
    </location>
</feature>
<keyword evidence="2" id="KW-1133">Transmembrane helix</keyword>
<dbReference type="AlphaFoldDB" id="D7FML9"/>
<evidence type="ECO:0000256" key="1">
    <source>
        <dbReference type="SAM" id="MobiDB-lite"/>
    </source>
</evidence>
<keyword evidence="2" id="KW-0472">Membrane</keyword>
<evidence type="ECO:0000313" key="3">
    <source>
        <dbReference type="EMBL" id="CBJ25916.1"/>
    </source>
</evidence>
<proteinExistence type="predicted"/>
<evidence type="ECO:0000313" key="4">
    <source>
        <dbReference type="Proteomes" id="UP000002630"/>
    </source>
</evidence>
<organism evidence="3 4">
    <name type="scientific">Ectocarpus siliculosus</name>
    <name type="common">Brown alga</name>
    <name type="synonym">Conferva siliculosa</name>
    <dbReference type="NCBI Taxonomy" id="2880"/>
    <lineage>
        <taxon>Eukaryota</taxon>
        <taxon>Sar</taxon>
        <taxon>Stramenopiles</taxon>
        <taxon>Ochrophyta</taxon>
        <taxon>PX clade</taxon>
        <taxon>Phaeophyceae</taxon>
        <taxon>Ectocarpales</taxon>
        <taxon>Ectocarpaceae</taxon>
        <taxon>Ectocarpus</taxon>
    </lineage>
</organism>
<keyword evidence="2" id="KW-0812">Transmembrane</keyword>
<dbReference type="Proteomes" id="UP000002630">
    <property type="component" value="Linkage Group LG24"/>
</dbReference>
<protein>
    <submittedName>
        <fullName evidence="3">Uncharacterized protein</fullName>
    </submittedName>
</protein>
<evidence type="ECO:0000256" key="2">
    <source>
        <dbReference type="SAM" id="Phobius"/>
    </source>
</evidence>
<dbReference type="EMBL" id="FN648214">
    <property type="protein sequence ID" value="CBJ25916.1"/>
    <property type="molecule type" value="Genomic_DNA"/>
</dbReference>
<name>D7FML9_ECTSI</name>
<gene>
    <name evidence="3" type="ORF">Esi_0017_0120</name>
</gene>
<feature type="transmembrane region" description="Helical" evidence="2">
    <location>
        <begin position="149"/>
        <end position="168"/>
    </location>
</feature>
<feature type="compositionally biased region" description="Basic and acidic residues" evidence="1">
    <location>
        <begin position="217"/>
        <end position="228"/>
    </location>
</feature>